<evidence type="ECO:0000313" key="3">
    <source>
        <dbReference type="Proteomes" id="UP001165121"/>
    </source>
</evidence>
<evidence type="ECO:0000256" key="1">
    <source>
        <dbReference type="SAM" id="MobiDB-lite"/>
    </source>
</evidence>
<keyword evidence="3" id="KW-1185">Reference proteome</keyword>
<proteinExistence type="predicted"/>
<reference evidence="2" key="1">
    <citation type="submission" date="2023-04" db="EMBL/GenBank/DDBJ databases">
        <title>Phytophthora fragariaefolia NBRC 109709.</title>
        <authorList>
            <person name="Ichikawa N."/>
            <person name="Sato H."/>
            <person name="Tonouchi N."/>
        </authorList>
    </citation>
    <scope>NUCLEOTIDE SEQUENCE</scope>
    <source>
        <strain evidence="2">NBRC 109709</strain>
    </source>
</reference>
<sequence length="111" mass="11785">MLRWLPMCWKASSDPAPVLRRVLNLDDGHVPECGVFKSTEGRPHRRFFLGGGGEDGGLTGDLAGRLPLPLVSTAGTKGLEASEESESMVRDVEDPDDTAAPPEGVEEAKAA</sequence>
<organism evidence="2 3">
    <name type="scientific">Phytophthora fragariaefolia</name>
    <dbReference type="NCBI Taxonomy" id="1490495"/>
    <lineage>
        <taxon>Eukaryota</taxon>
        <taxon>Sar</taxon>
        <taxon>Stramenopiles</taxon>
        <taxon>Oomycota</taxon>
        <taxon>Peronosporomycetes</taxon>
        <taxon>Peronosporales</taxon>
        <taxon>Peronosporaceae</taxon>
        <taxon>Phytophthora</taxon>
    </lineage>
</organism>
<dbReference type="AlphaFoldDB" id="A0A9W6YIL2"/>
<dbReference type="Proteomes" id="UP001165121">
    <property type="component" value="Unassembled WGS sequence"/>
</dbReference>
<name>A0A9W6YIL2_9STRA</name>
<dbReference type="EMBL" id="BSXT01018931">
    <property type="protein sequence ID" value="GMG16350.1"/>
    <property type="molecule type" value="Genomic_DNA"/>
</dbReference>
<evidence type="ECO:0000313" key="2">
    <source>
        <dbReference type="EMBL" id="GMG16350.1"/>
    </source>
</evidence>
<comment type="caution">
    <text evidence="2">The sequence shown here is derived from an EMBL/GenBank/DDBJ whole genome shotgun (WGS) entry which is preliminary data.</text>
</comment>
<accession>A0A9W6YIL2</accession>
<protein>
    <submittedName>
        <fullName evidence="2">Unnamed protein product</fullName>
    </submittedName>
</protein>
<gene>
    <name evidence="2" type="ORF">Pfra01_002973100</name>
</gene>
<feature type="region of interest" description="Disordered" evidence="1">
    <location>
        <begin position="73"/>
        <end position="111"/>
    </location>
</feature>